<sequence length="450" mass="49248">MYASSLRTTSKVAPSARYAFSARRVAGKRTFQRFQSTGPSSSVSQGTSFGASHVVAGLAGGGAVLLGGYTWYHFSGVKTAVSASQTATKYYQDTKAAIAEKAPKNPNEALEYLRGVARSYLVLIPGARPHVDAAFDTIDELRESHGDEVNRIVSDGYEEVRKIVQASGSGVDIATATKVYEVLQKRSGELQALGEKAGKDAFGSLSEKYPQVSEKLGGGYDELRKLAQSKGPEAKKLYDETSGQIKEIFSKGFSQESLDQARQLIQSKTAEIQKIAKSSSQDAWQKALKEAGPYLEKLPDVKKLLEENQDKFIAAGAATLTGGSSSVQEIFKRVKEVAEGDSAKNKEKLKELHDFVQKQAEEAEQQGTAQLEKGWEYLQEWLRAMPGGEEALKRVPDVKVFVKVSQDKREEAKKLAQETYEAVLKVLEEKGKKAKQLSEEVKEDTKKKSS</sequence>
<proteinExistence type="predicted"/>
<accession>A0A1M2V2M0</accession>
<dbReference type="EMBL" id="MNAD01001719">
    <property type="protein sequence ID" value="OJT01839.1"/>
    <property type="molecule type" value="Genomic_DNA"/>
</dbReference>
<name>A0A1M2V2M0_TRAPU</name>
<dbReference type="OrthoDB" id="3883941at2759"/>
<dbReference type="STRING" id="154538.A0A1M2V2M0"/>
<dbReference type="AlphaFoldDB" id="A0A1M2V2M0"/>
<evidence type="ECO:0000313" key="2">
    <source>
        <dbReference type="Proteomes" id="UP000184267"/>
    </source>
</evidence>
<reference evidence="1 2" key="1">
    <citation type="submission" date="2016-10" db="EMBL/GenBank/DDBJ databases">
        <title>Genome sequence of the basidiomycete white-rot fungus Trametes pubescens.</title>
        <authorList>
            <person name="Makela M.R."/>
            <person name="Granchi Z."/>
            <person name="Peng M."/>
            <person name="De Vries R.P."/>
            <person name="Grigoriev I."/>
            <person name="Riley R."/>
            <person name="Hilden K."/>
        </authorList>
    </citation>
    <scope>NUCLEOTIDE SEQUENCE [LARGE SCALE GENOMIC DNA]</scope>
    <source>
        <strain evidence="1 2">FBCC735</strain>
    </source>
</reference>
<keyword evidence="2" id="KW-1185">Reference proteome</keyword>
<dbReference type="OMA" id="QIMDNHP"/>
<gene>
    <name evidence="1" type="ORF">TRAPUB_7704</name>
</gene>
<comment type="caution">
    <text evidence="1">The sequence shown here is derived from an EMBL/GenBank/DDBJ whole genome shotgun (WGS) entry which is preliminary data.</text>
</comment>
<protein>
    <submittedName>
        <fullName evidence="1">Uncharacterized protein</fullName>
    </submittedName>
</protein>
<evidence type="ECO:0000313" key="1">
    <source>
        <dbReference type="EMBL" id="OJT01839.1"/>
    </source>
</evidence>
<organism evidence="1 2">
    <name type="scientific">Trametes pubescens</name>
    <name type="common">White-rot fungus</name>
    <dbReference type="NCBI Taxonomy" id="154538"/>
    <lineage>
        <taxon>Eukaryota</taxon>
        <taxon>Fungi</taxon>
        <taxon>Dikarya</taxon>
        <taxon>Basidiomycota</taxon>
        <taxon>Agaricomycotina</taxon>
        <taxon>Agaricomycetes</taxon>
        <taxon>Polyporales</taxon>
        <taxon>Polyporaceae</taxon>
        <taxon>Trametes</taxon>
    </lineage>
</organism>
<dbReference type="Proteomes" id="UP000184267">
    <property type="component" value="Unassembled WGS sequence"/>
</dbReference>